<keyword evidence="5" id="KW-1133">Transmembrane helix</keyword>
<dbReference type="PANTHER" id="PTHR12872:SF1">
    <property type="entry name" value="ALPHA-N-ACETYLGLUCOSAMINIDASE"/>
    <property type="match status" value="1"/>
</dbReference>
<dbReference type="EC" id="3.2.1.187" evidence="8"/>
<keyword evidence="3" id="KW-0175">Coiled coil</keyword>
<dbReference type="InterPro" id="IPR007781">
    <property type="entry name" value="NAGLU"/>
</dbReference>
<evidence type="ECO:0000313" key="8">
    <source>
        <dbReference type="EMBL" id="VYT12633.1"/>
    </source>
</evidence>
<keyword evidence="5" id="KW-0472">Membrane</keyword>
<evidence type="ECO:0000256" key="5">
    <source>
        <dbReference type="SAM" id="Phobius"/>
    </source>
</evidence>
<feature type="coiled-coil region" evidence="3">
    <location>
        <begin position="1429"/>
        <end position="1483"/>
    </location>
</feature>
<feature type="transmembrane region" description="Helical" evidence="5">
    <location>
        <begin position="1633"/>
        <end position="1649"/>
    </location>
</feature>
<evidence type="ECO:0000256" key="3">
    <source>
        <dbReference type="SAM" id="Coils"/>
    </source>
</evidence>
<keyword evidence="6" id="KW-0732">Signal</keyword>
<dbReference type="PROSITE" id="PS50022">
    <property type="entry name" value="FA58C_3"/>
    <property type="match status" value="2"/>
</dbReference>
<dbReference type="InterPro" id="IPR024733">
    <property type="entry name" value="NAGLU_tim-barrel"/>
</dbReference>
<feature type="domain" description="F5/8 type C" evidence="7">
    <location>
        <begin position="1236"/>
        <end position="1383"/>
    </location>
</feature>
<dbReference type="InterPro" id="IPR000421">
    <property type="entry name" value="FA58C"/>
</dbReference>
<evidence type="ECO:0000256" key="1">
    <source>
        <dbReference type="ARBA" id="ARBA00022801"/>
    </source>
</evidence>
<keyword evidence="5" id="KW-0812">Transmembrane</keyword>
<dbReference type="PANTHER" id="PTHR12872">
    <property type="entry name" value="ALPHA-N-ACETYLGLUCOSAMINIDASE"/>
    <property type="match status" value="1"/>
</dbReference>
<dbReference type="GO" id="GO:0005975">
    <property type="term" value="P:carbohydrate metabolic process"/>
    <property type="evidence" value="ECO:0007669"/>
    <property type="project" value="UniProtKB-ARBA"/>
</dbReference>
<dbReference type="Gene3D" id="1.20.1270.90">
    <property type="entry name" value="AF1782-like"/>
    <property type="match status" value="1"/>
</dbReference>
<dbReference type="InterPro" id="IPR008979">
    <property type="entry name" value="Galactose-bd-like_sf"/>
</dbReference>
<reference evidence="8" key="1">
    <citation type="submission" date="2019-11" db="EMBL/GenBank/DDBJ databases">
        <authorList>
            <person name="Feng L."/>
        </authorList>
    </citation>
    <scope>NUCLEOTIDE SEQUENCE</scope>
    <source>
        <strain evidence="8">CnexileLFYP112</strain>
    </source>
</reference>
<feature type="signal peptide" evidence="6">
    <location>
        <begin position="1"/>
        <end position="34"/>
    </location>
</feature>
<dbReference type="Pfam" id="PF05089">
    <property type="entry name" value="NAGLU"/>
    <property type="match status" value="1"/>
</dbReference>
<name>A0A6N2U7K7_9FIRM</name>
<dbReference type="Pfam" id="PF07554">
    <property type="entry name" value="FIVAR"/>
    <property type="match status" value="3"/>
</dbReference>
<dbReference type="Gene3D" id="3.20.20.80">
    <property type="entry name" value="Glycosidases"/>
    <property type="match status" value="1"/>
</dbReference>
<evidence type="ECO:0000256" key="4">
    <source>
        <dbReference type="SAM" id="MobiDB-lite"/>
    </source>
</evidence>
<dbReference type="Pfam" id="PF22633">
    <property type="entry name" value="F5_F8_type_C_2"/>
    <property type="match status" value="1"/>
</dbReference>
<sequence>MKRKIYKGFHKILAGIFVLSLVMTSIQVPTLVAAGEKKGEEKLVNIAPESEITVPSSEAGKEKENLVDGDDATLWVQNGDTWPSEVSLKLPADNTKKIKKIVVKFEQGHTPWTVDIQLSHALNNVTSDLVVDDTKVNHCFDDVYEFEYETPLNFTHTYITLSNPQNDGQPGAFWPAIAEVEIWAEASSEESDLTNVAPQATITSVGGDAGVKSNLVDDNYETLYVYNNGGISGLKDGAWIEMELDREYPVKSMEAAFELVDPDENGFEFTFDVLGKSKNDTEWQTLFAGVKATRLEDGHIQTLSLDSVKNLKSIRINVTDIASTGGDPWPALAEFKIFADANGSNVEDTESIAYKKPVHTNTGQSTVSRVNDGSTTNVWSGDRYPAYIDIDLEKNYNLDEIQVFTPSTGYSQYSIYTSMDGRDFDKLAEKTSKESCPADGEKYAADGKEARIVRVYMEYQSTSEKSLINEIRVLGKESGTKIQETPKVQVEDFAGSAYDVQITEQDTIDEVKGIIERRIGSAYVDWFTLEVAEGDNAYDYFELAQKDGKIHIKGNDGVSLATGLNHYLKYYCNVNISQVGDQVKMPKSIVPIEGTVHKETKFPVRYSYNYCTLSYSMAFWGEKEWRNELDWLALNGVNVVLDATAQEEVWRRFLGELGYSHEEAKDFIAGPAYYAWAYMANLSGFGGPVHDSWFTERTELARKNQLIMRKLGMQPVLQGYSGMVPVDITDKDPSAQVIKQGTWCSFQRPSMLKTDSETFDKYAQLFYKVQKEVYGDVSDYYATDPFHEGGNTGGMSPTVIAEKVLANMMEADENGIWIIQSWQGNPSTALLQGLDAARDHALVLDLYAEKTPHWNETDPGSYGGAEGGGEFLNTPWVYCMLNNFGGRLGLHGHIENFVNGVAQAAAQANHMAGIGITPEASVNNPVLYDLFFETIWSDDGENLSAINLDEWFKDYTTRRYGAESQSAYEAMQILNDTVYNPEMNMKGQGAPESVVNARPGLDIGAASTWGNAVIDYDKAELEKAAALLLKDYDKLKDSAGYQYDLANVLEQVLSNTAQEYQKKMANAFREGDAEKFEKMSNSFLEIITKVEEVTGTQEEFMLGTWLESAKALAKNADDFTKELYELNARGLITTWGSIEQANSGGLIDYSNRQWSGLTSDYYKPRWEKWIAERKKELAGEESKNYSAADWFEMEWAWARSNNEYPTKANGMDLEKLGTEILDKYSVSQIPKDPAENDEFDISLEGMTATAGSEQAGSETEGLAKYVLDNNTGTLWHSSWAGAEREDLWIDIRLPEKQLVDGIRLLPRTSGTNGVITKYRIEVSADNGQSYQEVSSGTWSSGNSWKKASFSEVEATNVRVYAVESLSTDSNNYASATEIRITGPKKVEVPVDKAELQEAYDKAAKMDLSMYTEQSRKVMEDAIANAKAVLDDEKSAQETVDEALKRLQEAETGLELIPSTPVKKEDLKKKLDEAEQYRKELDSYTPVTREAFVKAYELAKEVYEDEKATQEAVDAAFGQLQKAIFDLRQIPSKEKLEELIKDVEQMDLTGYTEESAGKVESALEFAKKVAFDENATSADVRKASDMLRAAVQGLEEKSESGTTPDKPESGNQKENPKENPKEQSSVKTGDNNSMIVWLVVAVSMLVVLMERKRKEKR</sequence>
<dbReference type="Gene3D" id="1.20.120.670">
    <property type="entry name" value="N-acetyl-b-d-glucoasminidase"/>
    <property type="match status" value="1"/>
</dbReference>
<dbReference type="InterPro" id="IPR029018">
    <property type="entry name" value="Hex-like_dom2"/>
</dbReference>
<organism evidence="8">
    <name type="scientific">[Clostridium] nexile</name>
    <dbReference type="NCBI Taxonomy" id="29361"/>
    <lineage>
        <taxon>Bacteria</taxon>
        <taxon>Bacillati</taxon>
        <taxon>Bacillota</taxon>
        <taxon>Clostridia</taxon>
        <taxon>Lachnospirales</taxon>
        <taxon>Lachnospiraceae</taxon>
        <taxon>Tyzzerella</taxon>
    </lineage>
</organism>
<feature type="domain" description="F5/8 type C" evidence="7">
    <location>
        <begin position="332"/>
        <end position="476"/>
    </location>
</feature>
<proteinExistence type="predicted"/>
<dbReference type="EMBL" id="CACRTG010000013">
    <property type="protein sequence ID" value="VYT12633.1"/>
    <property type="molecule type" value="Genomic_DNA"/>
</dbReference>
<dbReference type="SUPFAM" id="SSF49785">
    <property type="entry name" value="Galactose-binding domain-like"/>
    <property type="match status" value="4"/>
</dbReference>
<dbReference type="Pfam" id="PF12972">
    <property type="entry name" value="NAGLU_C"/>
    <property type="match status" value="1"/>
</dbReference>
<protein>
    <submittedName>
        <fullName evidence="8">Beta-L-arabinobiosidase</fullName>
        <ecNumber evidence="8">3.2.1.187</ecNumber>
    </submittedName>
</protein>
<dbReference type="Gene3D" id="3.30.379.10">
    <property type="entry name" value="Chitobiase/beta-hexosaminidase domain 2-like"/>
    <property type="match status" value="1"/>
</dbReference>
<keyword evidence="2 8" id="KW-0326">Glycosidase</keyword>
<gene>
    <name evidence="8" type="primary">hypBA2_3</name>
    <name evidence="8" type="ORF">CNLFYP112_01909</name>
</gene>
<dbReference type="InterPro" id="IPR024732">
    <property type="entry name" value="NAGLU_C"/>
</dbReference>
<feature type="region of interest" description="Disordered" evidence="4">
    <location>
        <begin position="1591"/>
        <end position="1628"/>
    </location>
</feature>
<dbReference type="Gene3D" id="1.20.1270.70">
    <property type="entry name" value="Designed single chain three-helix bundle"/>
    <property type="match status" value="2"/>
</dbReference>
<dbReference type="InterPro" id="IPR024240">
    <property type="entry name" value="NAGLU_N"/>
</dbReference>
<keyword evidence="1 8" id="KW-0378">Hydrolase</keyword>
<dbReference type="Gene3D" id="2.60.120.260">
    <property type="entry name" value="Galactose-binding domain-like"/>
    <property type="match status" value="4"/>
</dbReference>
<evidence type="ECO:0000256" key="6">
    <source>
        <dbReference type="SAM" id="SignalP"/>
    </source>
</evidence>
<dbReference type="GO" id="GO:0016798">
    <property type="term" value="F:hydrolase activity, acting on glycosyl bonds"/>
    <property type="evidence" value="ECO:0007669"/>
    <property type="project" value="UniProtKB-KW"/>
</dbReference>
<dbReference type="Pfam" id="PF12971">
    <property type="entry name" value="NAGLU_N"/>
    <property type="match status" value="1"/>
</dbReference>
<feature type="chain" id="PRO_5026933026" evidence="6">
    <location>
        <begin position="35"/>
        <end position="1656"/>
    </location>
</feature>
<evidence type="ECO:0000259" key="7">
    <source>
        <dbReference type="PROSITE" id="PS50022"/>
    </source>
</evidence>
<evidence type="ECO:0000256" key="2">
    <source>
        <dbReference type="ARBA" id="ARBA00023295"/>
    </source>
</evidence>
<accession>A0A6N2U7K7</accession>
<dbReference type="Pfam" id="PF00754">
    <property type="entry name" value="F5_F8_type_C"/>
    <property type="match status" value="1"/>
</dbReference>